<evidence type="ECO:0000256" key="1">
    <source>
        <dbReference type="SAM" id="Coils"/>
    </source>
</evidence>
<feature type="region of interest" description="Disordered" evidence="2">
    <location>
        <begin position="121"/>
        <end position="152"/>
    </location>
</feature>
<dbReference type="PANTHER" id="PTHR35381:SF1">
    <property type="entry name" value="EF-HAND DOMAIN-CONTAINING PROTEIN"/>
    <property type="match status" value="1"/>
</dbReference>
<reference evidence="4 5" key="1">
    <citation type="journal article" date="2019" name="Genome Biol. Evol.">
        <title>Nanopore Sequencing Significantly Improves Genome Assembly of the Protozoan Parasite Trypanosoma cruzi.</title>
        <authorList>
            <person name="Diaz-Viraque F."/>
            <person name="Pita S."/>
            <person name="Greif G."/>
            <person name="de Souza R.C.M."/>
            <person name="Iraola G."/>
            <person name="Robello C."/>
        </authorList>
    </citation>
    <scope>NUCLEOTIDE SEQUENCE [LARGE SCALE GENOMIC DNA]</scope>
    <source>
        <strain evidence="4 5">Berenice</strain>
    </source>
</reference>
<protein>
    <submittedName>
        <fullName evidence="4">Uncharacterized protein</fullName>
    </submittedName>
</protein>
<gene>
    <name evidence="4" type="ORF">ECC02_004303</name>
</gene>
<feature type="compositionally biased region" description="Basic residues" evidence="2">
    <location>
        <begin position="140"/>
        <end position="149"/>
    </location>
</feature>
<dbReference type="VEuPathDB" id="TriTrypDB:BCY84_05147"/>
<dbReference type="Proteomes" id="UP000583944">
    <property type="component" value="Unassembled WGS sequence"/>
</dbReference>
<comment type="caution">
    <text evidence="4">The sequence shown here is derived from an EMBL/GenBank/DDBJ whole genome shotgun (WGS) entry which is preliminary data.</text>
</comment>
<dbReference type="VEuPathDB" id="TriTrypDB:ECC02_004303"/>
<dbReference type="PANTHER" id="PTHR35381">
    <property type="entry name" value="EF-HAND DOMAIN-CONTAINING PROTEIN"/>
    <property type="match status" value="1"/>
</dbReference>
<evidence type="ECO:0000313" key="5">
    <source>
        <dbReference type="Proteomes" id="UP000583944"/>
    </source>
</evidence>
<evidence type="ECO:0000313" key="4">
    <source>
        <dbReference type="EMBL" id="KAF5222726.1"/>
    </source>
</evidence>
<accession>A0A7J6Y8G4</accession>
<feature type="region of interest" description="Disordered" evidence="2">
    <location>
        <begin position="196"/>
        <end position="216"/>
    </location>
</feature>
<feature type="transmembrane region" description="Helical" evidence="3">
    <location>
        <begin position="39"/>
        <end position="66"/>
    </location>
</feature>
<organism evidence="4 5">
    <name type="scientific">Trypanosoma cruzi</name>
    <dbReference type="NCBI Taxonomy" id="5693"/>
    <lineage>
        <taxon>Eukaryota</taxon>
        <taxon>Discoba</taxon>
        <taxon>Euglenozoa</taxon>
        <taxon>Kinetoplastea</taxon>
        <taxon>Metakinetoplastina</taxon>
        <taxon>Trypanosomatida</taxon>
        <taxon>Trypanosomatidae</taxon>
        <taxon>Trypanosoma</taxon>
        <taxon>Schizotrypanum</taxon>
    </lineage>
</organism>
<keyword evidence="3" id="KW-1133">Transmembrane helix</keyword>
<keyword evidence="1" id="KW-0175">Coiled coil</keyword>
<feature type="coiled-coil region" evidence="1">
    <location>
        <begin position="262"/>
        <end position="289"/>
    </location>
</feature>
<dbReference type="EMBL" id="JABDHM010000025">
    <property type="protein sequence ID" value="KAF5222726.1"/>
    <property type="molecule type" value="Genomic_DNA"/>
</dbReference>
<dbReference type="AlphaFoldDB" id="A0A7J6Y8G4"/>
<keyword evidence="3" id="KW-0472">Membrane</keyword>
<evidence type="ECO:0000256" key="3">
    <source>
        <dbReference type="SAM" id="Phobius"/>
    </source>
</evidence>
<proteinExistence type="predicted"/>
<sequence length="593" mass="68357">MRKGIKIRGRAQLGVGVQPRLTNFCLHAIPTVCVPPLPFFCVCACVFACLLVPSFFLFLLSVFFFFCLFAGQGTGSRVAHMTELGDVLTCRLVVEDERMRRQREAFEEQRQWLLSKLVSVSHDDGGGDDERDGTRPEKRHEKRPLRSRSSRCTVGVPVEERLLEYGRQRDERVERARRICQEEAEMAEAKLLQRAEPRTQRGTRAISSSTSETLTRRRAQRYERLIEESTAELNFHPRISIESARLARERRLKENIADLSVQEALLRRKAMADEQLERKRNEMHAIRAAPMITKKAKKLLLPYTAVERLYLHAKEKQSEERDTRERLQEVIEENTEFPFHPSISVRAEKLQRRPGRHAYEDLYEHGLQQQQQRRLVTSEEGAEFHPNINRVSELIAARMNESTTERLLKPRQANCEETAPRKLLLCRKDLDRRFDQLYMDGGKRATRRRSFSEGERELGPECTFAPKINDSRTSADGVSGLPLDVRMHLWQERKKQRLMLIRREAEKMEEEEAVAAMPIAFRHGAQPLMERSSTCRPVSVLNGSTTLAQESHSAKSGIKAPTLVGSMADEETILKALQALENAERVSQYIMRD</sequence>
<name>A0A7J6Y8G4_TRYCR</name>
<keyword evidence="3" id="KW-0812">Transmembrane</keyword>
<evidence type="ECO:0000256" key="2">
    <source>
        <dbReference type="SAM" id="MobiDB-lite"/>
    </source>
</evidence>